<feature type="compositionally biased region" description="Polar residues" evidence="1">
    <location>
        <begin position="224"/>
        <end position="235"/>
    </location>
</feature>
<feature type="region of interest" description="Disordered" evidence="1">
    <location>
        <begin position="306"/>
        <end position="341"/>
    </location>
</feature>
<feature type="compositionally biased region" description="Polar residues" evidence="1">
    <location>
        <begin position="310"/>
        <end position="319"/>
    </location>
</feature>
<feature type="region of interest" description="Disordered" evidence="1">
    <location>
        <begin position="140"/>
        <end position="237"/>
    </location>
</feature>
<feature type="compositionally biased region" description="Polar residues" evidence="1">
    <location>
        <begin position="198"/>
        <end position="218"/>
    </location>
</feature>
<evidence type="ECO:0000313" key="2">
    <source>
        <dbReference type="EMBL" id="XAM17981.1"/>
    </source>
</evidence>
<accession>A0ABZ3F473</accession>
<evidence type="ECO:0008006" key="4">
    <source>
        <dbReference type="Google" id="ProtNLM"/>
    </source>
</evidence>
<organism evidence="2 3">
    <name type="scientific">Helicobacter mastomyrinus</name>
    <dbReference type="NCBI Taxonomy" id="287948"/>
    <lineage>
        <taxon>Bacteria</taxon>
        <taxon>Pseudomonadati</taxon>
        <taxon>Campylobacterota</taxon>
        <taxon>Epsilonproteobacteria</taxon>
        <taxon>Campylobacterales</taxon>
        <taxon>Helicobacteraceae</taxon>
        <taxon>Helicobacter</taxon>
    </lineage>
</organism>
<feature type="compositionally biased region" description="Basic and acidic residues" evidence="1">
    <location>
        <begin position="146"/>
        <end position="161"/>
    </location>
</feature>
<feature type="region of interest" description="Disordered" evidence="1">
    <location>
        <begin position="249"/>
        <end position="277"/>
    </location>
</feature>
<sequence length="341" mass="37030">MLDAMQNIIANKPDSITQKRSHSPSAEISKLENKFQDMFAKATKEGQETQAKANPLKDTKTSKNTNTAKQNTQGTPLDSKGATLSPNKTPHTKATTSLAPFDFKDDTGEVSKIGLQEKIAKTSKEVKNIESNPLIEALSTPSSTKAIDKSTKKATNHKAETDTLAMAQLGQNGMPQEVKNESQNTSRVDNKENKKTSHQTSLNSPLQPKATGANTQDTLKGLTSMPTPQKPSNEGKTLADVERLAKAKGLNPSELKLQTEEEQTPVQNATPAAPKIKNIPSSAKETITYEYENNVDRIAIVQRGVKKPKNITSKISNEYPTKKLDNENSGASSLKDRPPLS</sequence>
<name>A0ABZ3F473_9HELI</name>
<protein>
    <recommendedName>
        <fullName evidence="4">Flagellar hook-length control protein FliK</fullName>
    </recommendedName>
</protein>
<reference evidence="2 3" key="1">
    <citation type="submission" date="2024-02" db="EMBL/GenBank/DDBJ databases">
        <title>Genome and pathogenicity analysis of Helicobacter mastomyrinus isolated from mice.</title>
        <authorList>
            <person name="Zhu L."/>
        </authorList>
    </citation>
    <scope>NUCLEOTIDE SEQUENCE [LARGE SCALE GENOMIC DNA]</scope>
    <source>
        <strain evidence="2 3">Hm-17</strain>
    </source>
</reference>
<feature type="region of interest" description="Disordered" evidence="1">
    <location>
        <begin position="1"/>
        <end position="106"/>
    </location>
</feature>
<feature type="compositionally biased region" description="Polar residues" evidence="1">
    <location>
        <begin position="62"/>
        <end position="98"/>
    </location>
</feature>
<keyword evidence="3" id="KW-1185">Reference proteome</keyword>
<gene>
    <name evidence="2" type="ORF">V3I05_09890</name>
</gene>
<dbReference type="RefSeq" id="WP_343353495.1">
    <property type="nucleotide sequence ID" value="NZ_CP145316.1"/>
</dbReference>
<evidence type="ECO:0000256" key="1">
    <source>
        <dbReference type="SAM" id="MobiDB-lite"/>
    </source>
</evidence>
<feature type="compositionally biased region" description="Polar residues" evidence="1">
    <location>
        <begin position="14"/>
        <end position="26"/>
    </location>
</feature>
<proteinExistence type="predicted"/>
<dbReference type="EMBL" id="CP145316">
    <property type="protein sequence ID" value="XAM17981.1"/>
    <property type="molecule type" value="Genomic_DNA"/>
</dbReference>
<evidence type="ECO:0000313" key="3">
    <source>
        <dbReference type="Proteomes" id="UP001434737"/>
    </source>
</evidence>
<dbReference type="Proteomes" id="UP001434737">
    <property type="component" value="Chromosome"/>
</dbReference>